<name>A0A8J7P8G8_9BACT</name>
<evidence type="ECO:0000313" key="2">
    <source>
        <dbReference type="EMBL" id="MBN8661099.1"/>
    </source>
</evidence>
<dbReference type="Proteomes" id="UP000664277">
    <property type="component" value="Unassembled WGS sequence"/>
</dbReference>
<gene>
    <name evidence="2" type="ORF">J0M35_12095</name>
</gene>
<keyword evidence="1" id="KW-1133">Transmembrane helix</keyword>
<keyword evidence="1" id="KW-0472">Membrane</keyword>
<accession>A0A8J7P8G8</accession>
<keyword evidence="1" id="KW-0812">Transmembrane</keyword>
<feature type="transmembrane region" description="Helical" evidence="1">
    <location>
        <begin position="6"/>
        <end position="23"/>
    </location>
</feature>
<sequence length="83" mass="9477">MKDAYMVFVLIVVVMTPFLPLLWKNKCPACNKRKLVGVERTPAPEDEGRYLTYFACQNCQTEFTREKSGPLFRSDANSPSQSL</sequence>
<evidence type="ECO:0000256" key="1">
    <source>
        <dbReference type="SAM" id="Phobius"/>
    </source>
</evidence>
<proteinExistence type="predicted"/>
<evidence type="ECO:0000313" key="3">
    <source>
        <dbReference type="Proteomes" id="UP000664277"/>
    </source>
</evidence>
<protein>
    <submittedName>
        <fullName evidence="2">Uncharacterized protein</fullName>
    </submittedName>
</protein>
<reference evidence="2" key="1">
    <citation type="submission" date="2021-02" db="EMBL/GenBank/DDBJ databases">
        <title>Genome-Resolved Metagenomics of a Microbial Community Performing Photosynthetic Biological Nutrient Removal.</title>
        <authorList>
            <person name="Mcdaniel E.A."/>
        </authorList>
    </citation>
    <scope>NUCLEOTIDE SEQUENCE</scope>
    <source>
        <strain evidence="2">UWPOB_OBS1</strain>
    </source>
</reference>
<dbReference type="AlphaFoldDB" id="A0A8J7P8G8"/>
<comment type="caution">
    <text evidence="2">The sequence shown here is derived from an EMBL/GenBank/DDBJ whole genome shotgun (WGS) entry which is preliminary data.</text>
</comment>
<dbReference type="EMBL" id="JAFLCK010000016">
    <property type="protein sequence ID" value="MBN8661099.1"/>
    <property type="molecule type" value="Genomic_DNA"/>
</dbReference>
<dbReference type="SUPFAM" id="SSF57783">
    <property type="entry name" value="Zinc beta-ribbon"/>
    <property type="match status" value="1"/>
</dbReference>
<organism evidence="2 3">
    <name type="scientific">Candidatus Obscuribacter phosphatis</name>
    <dbReference type="NCBI Taxonomy" id="1906157"/>
    <lineage>
        <taxon>Bacteria</taxon>
        <taxon>Bacillati</taxon>
        <taxon>Candidatus Melainabacteria</taxon>
        <taxon>Candidatus Obscuribacterales</taxon>
        <taxon>Candidatus Obscuribacteraceae</taxon>
        <taxon>Candidatus Obscuribacter</taxon>
    </lineage>
</organism>